<keyword evidence="2" id="KW-0472">Membrane</keyword>
<evidence type="ECO:0000313" key="3">
    <source>
        <dbReference type="EMBL" id="PRQ08388.1"/>
    </source>
</evidence>
<keyword evidence="2" id="KW-1133">Transmembrane helix</keyword>
<accession>A0A2S9YTH5</accession>
<comment type="caution">
    <text evidence="3">The sequence shown here is derived from an EMBL/GenBank/DDBJ whole genome shotgun (WGS) entry which is preliminary data.</text>
</comment>
<evidence type="ECO:0000313" key="4">
    <source>
        <dbReference type="Proteomes" id="UP000238823"/>
    </source>
</evidence>
<proteinExistence type="predicted"/>
<dbReference type="Proteomes" id="UP000238823">
    <property type="component" value="Unassembled WGS sequence"/>
</dbReference>
<dbReference type="AlphaFoldDB" id="A0A2S9YTH5"/>
<evidence type="ECO:0000256" key="1">
    <source>
        <dbReference type="SAM" id="MobiDB-lite"/>
    </source>
</evidence>
<dbReference type="InterPro" id="IPR011990">
    <property type="entry name" value="TPR-like_helical_dom_sf"/>
</dbReference>
<gene>
    <name evidence="3" type="ORF">ENSA7_20150</name>
</gene>
<keyword evidence="2" id="KW-0812">Transmembrane</keyword>
<evidence type="ECO:0000256" key="2">
    <source>
        <dbReference type="SAM" id="Phobius"/>
    </source>
</evidence>
<protein>
    <submittedName>
        <fullName evidence="3">Uncharacterized protein</fullName>
    </submittedName>
</protein>
<feature type="transmembrane region" description="Helical" evidence="2">
    <location>
        <begin position="485"/>
        <end position="502"/>
    </location>
</feature>
<organism evidence="3 4">
    <name type="scientific">Enhygromyxa salina</name>
    <dbReference type="NCBI Taxonomy" id="215803"/>
    <lineage>
        <taxon>Bacteria</taxon>
        <taxon>Pseudomonadati</taxon>
        <taxon>Myxococcota</taxon>
        <taxon>Polyangia</taxon>
        <taxon>Nannocystales</taxon>
        <taxon>Nannocystaceae</taxon>
        <taxon>Enhygromyxa</taxon>
    </lineage>
</organism>
<dbReference type="Gene3D" id="1.25.40.10">
    <property type="entry name" value="Tetratricopeptide repeat domain"/>
    <property type="match status" value="1"/>
</dbReference>
<feature type="region of interest" description="Disordered" evidence="1">
    <location>
        <begin position="153"/>
        <end position="180"/>
    </location>
</feature>
<reference evidence="3 4" key="1">
    <citation type="submission" date="2018-03" db="EMBL/GenBank/DDBJ databases">
        <title>Draft Genome Sequences of the Obligatory Marine Myxobacteria Enhygromyxa salina SWB007.</title>
        <authorList>
            <person name="Poehlein A."/>
            <person name="Moghaddam J.A."/>
            <person name="Harms H."/>
            <person name="Alanjari M."/>
            <person name="Koenig G.M."/>
            <person name="Daniel R."/>
            <person name="Schaeberle T.F."/>
        </authorList>
    </citation>
    <scope>NUCLEOTIDE SEQUENCE [LARGE SCALE GENOMIC DNA]</scope>
    <source>
        <strain evidence="3 4">SWB007</strain>
    </source>
</reference>
<name>A0A2S9YTH5_9BACT</name>
<dbReference type="SUPFAM" id="SSF48452">
    <property type="entry name" value="TPR-like"/>
    <property type="match status" value="1"/>
</dbReference>
<sequence>MGESPTAAAIEPTLARVSLPSELLTALPASLPPSRVRAAFRSPGSPGSLGGESWLLELDDGLAMLCRSSIFDSLEWLALADDGAPAVQLSSNGFTSTLEVRCADGTQLTLRPSSTGAEAVTALLERVQNLAAAPGSTPDPAPTSQTSAAVLLDSSPSELEPPTESPAPEPSGSLDHLNGSLARGDFRSAELAARQTSSASEPEAHADLVALLELAAAGELAAAYLWTRGARRPPARHHHALFAALASALERDDEPTLAWSAWERIDDDRRGSEARGRIERALGRTGPTIAREVAERARTWFNDQLAADPEQVDALRGLAHAHTDLDELEAARRWVDAALAKDPHHFDTRMHAVQILALLELETGDGNARVGALQAIATDFPTRAEPLLELADHVEFDDPTLAIQCLVRALEREFTGSTAVALVDLYAATKRYGDVMTVATQALKTDQLDAREREHLQRQLEQAQVATGLRTDGELTQLPPQRSRGAAVVVLVILAMLGWLLLQ</sequence>
<dbReference type="EMBL" id="PVNL01000042">
    <property type="protein sequence ID" value="PRQ08388.1"/>
    <property type="molecule type" value="Genomic_DNA"/>
</dbReference>